<name>A0ABQ5YVA3_9BURK</name>
<dbReference type="RefSeq" id="WP_284282140.1">
    <property type="nucleotide sequence ID" value="NZ_BSOJ01000030.1"/>
</dbReference>
<evidence type="ECO:0000313" key="3">
    <source>
        <dbReference type="Proteomes" id="UP001156664"/>
    </source>
</evidence>
<dbReference type="EMBL" id="BSOJ01000030">
    <property type="protein sequence ID" value="GLR27381.1"/>
    <property type="molecule type" value="Genomic_DNA"/>
</dbReference>
<keyword evidence="1" id="KW-1133">Transmembrane helix</keyword>
<proteinExistence type="predicted"/>
<evidence type="ECO:0000256" key="1">
    <source>
        <dbReference type="SAM" id="Phobius"/>
    </source>
</evidence>
<protein>
    <recommendedName>
        <fullName evidence="4">DUF2134 domain-containing protein</fullName>
    </recommendedName>
</protein>
<evidence type="ECO:0008006" key="4">
    <source>
        <dbReference type="Google" id="ProtNLM"/>
    </source>
</evidence>
<feature type="transmembrane region" description="Helical" evidence="1">
    <location>
        <begin position="12"/>
        <end position="35"/>
    </location>
</feature>
<comment type="caution">
    <text evidence="2">The sequence shown here is derived from an EMBL/GenBank/DDBJ whole genome shotgun (WGS) entry which is preliminary data.</text>
</comment>
<evidence type="ECO:0000313" key="2">
    <source>
        <dbReference type="EMBL" id="GLR27381.1"/>
    </source>
</evidence>
<organism evidence="2 3">
    <name type="scientific">Limnobacter litoralis</name>
    <dbReference type="NCBI Taxonomy" id="481366"/>
    <lineage>
        <taxon>Bacteria</taxon>
        <taxon>Pseudomonadati</taxon>
        <taxon>Pseudomonadota</taxon>
        <taxon>Betaproteobacteria</taxon>
        <taxon>Burkholderiales</taxon>
        <taxon>Burkholderiaceae</taxon>
        <taxon>Limnobacter</taxon>
    </lineage>
</organism>
<keyword evidence="1" id="KW-0812">Transmembrane</keyword>
<keyword evidence="1" id="KW-0472">Membrane</keyword>
<dbReference type="Proteomes" id="UP001156664">
    <property type="component" value="Unassembled WGS sequence"/>
</dbReference>
<accession>A0ABQ5YVA3</accession>
<keyword evidence="3" id="KW-1185">Reference proteome</keyword>
<gene>
    <name evidence="2" type="ORF">GCM10007875_24720</name>
</gene>
<sequence>MDLKTSPLKRPSAGYALLLTAVAVVLATVLIHQLGDGYSARKSLRDSAKASQSQALARIRTALLAFAVSQGDNSLSQPGNLPCPSLSPEGAPQTTCLNVHVGYLPEISVIKTNYTRNTVPMLWNSEQLGHQKSWAYAVSPQVLQANALGWSQWVDFSLPGLTVIVDQTTYKDVVAVVAAQLTPLGNDVLQATGHSALLSKADLLQAIAKRRHFQIQQTIATWLAINHQTEPKPTENLQAVAGDLIPVDSQCQCHCTSTRCQCGCNQAAQWQTDSNPATPFYSDGTDTTLIAGPARLTSQWPISHYSPSPMPGSGCRPANPFTCPLAPAGKSCDCTFAWPTDALSPS</sequence>
<reference evidence="3" key="1">
    <citation type="journal article" date="2019" name="Int. J. Syst. Evol. Microbiol.">
        <title>The Global Catalogue of Microorganisms (GCM) 10K type strain sequencing project: providing services to taxonomists for standard genome sequencing and annotation.</title>
        <authorList>
            <consortium name="The Broad Institute Genomics Platform"/>
            <consortium name="The Broad Institute Genome Sequencing Center for Infectious Disease"/>
            <person name="Wu L."/>
            <person name="Ma J."/>
        </authorList>
    </citation>
    <scope>NUCLEOTIDE SEQUENCE [LARGE SCALE GENOMIC DNA]</scope>
    <source>
        <strain evidence="3">NBRC 105857</strain>
    </source>
</reference>